<evidence type="ECO:0000259" key="3">
    <source>
        <dbReference type="PROSITE" id="PS51746"/>
    </source>
</evidence>
<evidence type="ECO:0000256" key="2">
    <source>
        <dbReference type="SAM" id="MobiDB-lite"/>
    </source>
</evidence>
<keyword evidence="5" id="KW-1185">Reference proteome</keyword>
<feature type="compositionally biased region" description="Pro residues" evidence="2">
    <location>
        <begin position="91"/>
        <end position="100"/>
    </location>
</feature>
<dbReference type="InterPro" id="IPR001932">
    <property type="entry name" value="PPM-type_phosphatase-like_dom"/>
</dbReference>
<feature type="compositionally biased region" description="Pro residues" evidence="2">
    <location>
        <begin position="657"/>
        <end position="678"/>
    </location>
</feature>
<feature type="compositionally biased region" description="Low complexity" evidence="2">
    <location>
        <begin position="647"/>
        <end position="656"/>
    </location>
</feature>
<dbReference type="GO" id="GO:0004722">
    <property type="term" value="F:protein serine/threonine phosphatase activity"/>
    <property type="evidence" value="ECO:0007669"/>
    <property type="project" value="InterPro"/>
</dbReference>
<dbReference type="SMART" id="SM00332">
    <property type="entry name" value="PP2Cc"/>
    <property type="match status" value="1"/>
</dbReference>
<proteinExistence type="predicted"/>
<dbReference type="PANTHER" id="PTHR13832">
    <property type="entry name" value="PROTEIN PHOSPHATASE 2C"/>
    <property type="match status" value="1"/>
</dbReference>
<feature type="region of interest" description="Disordered" evidence="2">
    <location>
        <begin position="72"/>
        <end position="100"/>
    </location>
</feature>
<evidence type="ECO:0000313" key="5">
    <source>
        <dbReference type="Proteomes" id="UP001515480"/>
    </source>
</evidence>
<protein>
    <recommendedName>
        <fullName evidence="3">PPM-type phosphatase domain-containing protein</fullName>
    </recommendedName>
</protein>
<dbReference type="AlphaFoldDB" id="A0AB34IC57"/>
<dbReference type="Pfam" id="PF00481">
    <property type="entry name" value="PP2C"/>
    <property type="match status" value="2"/>
</dbReference>
<dbReference type="Proteomes" id="UP001515480">
    <property type="component" value="Unassembled WGS sequence"/>
</dbReference>
<dbReference type="PANTHER" id="PTHR13832:SF699">
    <property type="entry name" value="INTEGRIN-LINKED KINASE-ASSOCIATED SERINE_THREONINE PHOSPHATASE 2C"/>
    <property type="match status" value="1"/>
</dbReference>
<feature type="coiled-coil region" evidence="1">
    <location>
        <begin position="236"/>
        <end position="344"/>
    </location>
</feature>
<dbReference type="InterPro" id="IPR015655">
    <property type="entry name" value="PP2C"/>
</dbReference>
<evidence type="ECO:0000256" key="1">
    <source>
        <dbReference type="SAM" id="Coils"/>
    </source>
</evidence>
<feature type="compositionally biased region" description="Pro residues" evidence="2">
    <location>
        <begin position="723"/>
        <end position="768"/>
    </location>
</feature>
<reference evidence="4 5" key="1">
    <citation type="journal article" date="2024" name="Science">
        <title>Giant polyketide synthase enzymes in the biosynthesis of giant marine polyether toxins.</title>
        <authorList>
            <person name="Fallon T.R."/>
            <person name="Shende V.V."/>
            <person name="Wierzbicki I.H."/>
            <person name="Pendleton A.L."/>
            <person name="Watervoot N.F."/>
            <person name="Auber R.P."/>
            <person name="Gonzalez D.J."/>
            <person name="Wisecaver J.H."/>
            <person name="Moore B.S."/>
        </authorList>
    </citation>
    <scope>NUCLEOTIDE SEQUENCE [LARGE SCALE GENOMIC DNA]</scope>
    <source>
        <strain evidence="4 5">12B1</strain>
    </source>
</reference>
<sequence>MPTPTLAEENARMREELSRVQLMVLHYAQVVLDQRLRLPSTTDAERHQIPNDLLALRKAVAAVGLTGGVLTRPADADASPHSGSPLHSTPPRAPPPPPVAVQPQAVQAELARLRMQVAQLSGQCKSQQEELGGARRVLLQIHGKERDAALPLWQQLAHLRDDIYEEREARRHEMTGLTADVSAGGADGSQPTQARDAGVGVKGEGGVVRRKGVYRWKWRWIRRGRRLSSSETSSEVLSLRERSAELQAESSRLKLELQAARATEAKLQQSLAEAAQQLRLQQAAAEAAASRAEAAEAELKSAEEETRTALPAWQEQLQRAEAQLRQLSAQLREKDAKVREQEGRLQAKDVELGEVELARAEARAAERAAAERAAKLAVEHEALQAAHHKALSEQNDSDAKWQLMALQGEHSRLELPRFSLTVQSLYDEVQAQRKELRRQQQVADDTHRAESAALRASLDEARMAAAESDKARHEAERALDEARALMAEQSGAADEAVRKWSKRVADAEARGRTLERELALSEAAVEELRKELHAAMVGGTHGRRVDEMEGEIAELKQREKAPTHTSLPPPLRHTRLLSTYCTHLHSPPVVKARGAELAAQSAQMELLRSRGAEQDATIAAQLSRLSALEAELSEAQRRADAAERRAAAAASVAAAPSPAPTPTAAPPPTATAPPPTAAPPQAKAPSPATAPPPAAAPPQAKAPSPATAPPPAAAPPQAKAPSPATPSPPAATPPSTAAPPPTTAPPPAAPPSTKPPPPIAARAPPPAAAPAAAPPAASTVGASGEFEWSGEAGSVACFYASGTHIGGSGHNPEKKNQDALFTVHCDDSTVVWGVLDGHGYDNGGLAAQTAASVFSAYFKKKYEDLTLDPQACMRLAFEQAHAEIRKAIVARYVALGAPLIETPEGFLLEQDGQPVDGGTTATIVALLQGHLLIVANVGDSDALLGGRLDDGTVGFEQLCADHAPTNVEEYIRMAQLALSRPAGWEPAVCAYDADVGSLLEIFRISEQGEVDLDHATLSRLDELNVGFKSARGDRPTAMFVLETESYGQQKLAVTRSLGDFYMQYYGATWEPSVSCIDLFDVSGQLDQITLILGSDGLWDLWTYKDVLEFPLNSNLPHTKQSVEQSLDQLIEATRANSEELFGEDADNICSVMVRFSRIAPAD</sequence>
<dbReference type="InterPro" id="IPR036457">
    <property type="entry name" value="PPM-type-like_dom_sf"/>
</dbReference>
<keyword evidence="1" id="KW-0175">Coiled coil</keyword>
<name>A0AB34IC57_PRYPA</name>
<organism evidence="4 5">
    <name type="scientific">Prymnesium parvum</name>
    <name type="common">Toxic golden alga</name>
    <dbReference type="NCBI Taxonomy" id="97485"/>
    <lineage>
        <taxon>Eukaryota</taxon>
        <taxon>Haptista</taxon>
        <taxon>Haptophyta</taxon>
        <taxon>Prymnesiophyceae</taxon>
        <taxon>Prymnesiales</taxon>
        <taxon>Prymnesiaceae</taxon>
        <taxon>Prymnesium</taxon>
    </lineage>
</organism>
<dbReference type="CDD" id="cd00143">
    <property type="entry name" value="PP2Cc"/>
    <property type="match status" value="1"/>
</dbReference>
<dbReference type="SUPFAM" id="SSF81606">
    <property type="entry name" value="PP2C-like"/>
    <property type="match status" value="1"/>
</dbReference>
<gene>
    <name evidence="4" type="ORF">AB1Y20_016612</name>
</gene>
<evidence type="ECO:0000313" key="4">
    <source>
        <dbReference type="EMBL" id="KAL1495750.1"/>
    </source>
</evidence>
<accession>A0AB34IC57</accession>
<dbReference type="EMBL" id="JBGBPQ010000031">
    <property type="protein sequence ID" value="KAL1495750.1"/>
    <property type="molecule type" value="Genomic_DNA"/>
</dbReference>
<dbReference type="Gene3D" id="3.60.40.10">
    <property type="entry name" value="PPM-type phosphatase domain"/>
    <property type="match status" value="1"/>
</dbReference>
<dbReference type="PROSITE" id="PS51746">
    <property type="entry name" value="PPM_2"/>
    <property type="match status" value="1"/>
</dbReference>
<feature type="region of interest" description="Disordered" evidence="2">
    <location>
        <begin position="180"/>
        <end position="200"/>
    </location>
</feature>
<feature type="region of interest" description="Disordered" evidence="2">
    <location>
        <begin position="639"/>
        <end position="781"/>
    </location>
</feature>
<comment type="caution">
    <text evidence="4">The sequence shown here is derived from an EMBL/GenBank/DDBJ whole genome shotgun (WGS) entry which is preliminary data.</text>
</comment>
<feature type="coiled-coil region" evidence="1">
    <location>
        <begin position="422"/>
        <end position="531"/>
    </location>
</feature>
<feature type="domain" description="PPM-type phosphatase" evidence="3">
    <location>
        <begin position="799"/>
        <end position="1155"/>
    </location>
</feature>